<accession>A0A336MB52</accession>
<evidence type="ECO:0000256" key="1">
    <source>
        <dbReference type="SAM" id="SignalP"/>
    </source>
</evidence>
<dbReference type="AlphaFoldDB" id="A0A336MB52"/>
<feature type="chain" id="PRO_5016372600" evidence="1">
    <location>
        <begin position="24"/>
        <end position="155"/>
    </location>
</feature>
<dbReference type="VEuPathDB" id="VectorBase:CSON014569"/>
<dbReference type="InterPro" id="IPR018247">
    <property type="entry name" value="EF_Hand_1_Ca_BS"/>
</dbReference>
<dbReference type="EMBL" id="UFQT01000833">
    <property type="protein sequence ID" value="SSX27476.1"/>
    <property type="molecule type" value="Genomic_DNA"/>
</dbReference>
<protein>
    <submittedName>
        <fullName evidence="2">CSON014569 protein</fullName>
    </submittedName>
</protein>
<evidence type="ECO:0000313" key="2">
    <source>
        <dbReference type="EMBL" id="SSX27476.1"/>
    </source>
</evidence>
<dbReference type="PROSITE" id="PS00018">
    <property type="entry name" value="EF_HAND_1"/>
    <property type="match status" value="1"/>
</dbReference>
<organism evidence="2">
    <name type="scientific">Culicoides sonorensis</name>
    <name type="common">Biting midge</name>
    <dbReference type="NCBI Taxonomy" id="179676"/>
    <lineage>
        <taxon>Eukaryota</taxon>
        <taxon>Metazoa</taxon>
        <taxon>Ecdysozoa</taxon>
        <taxon>Arthropoda</taxon>
        <taxon>Hexapoda</taxon>
        <taxon>Insecta</taxon>
        <taxon>Pterygota</taxon>
        <taxon>Neoptera</taxon>
        <taxon>Endopterygota</taxon>
        <taxon>Diptera</taxon>
        <taxon>Nematocera</taxon>
        <taxon>Chironomoidea</taxon>
        <taxon>Ceratopogonidae</taxon>
        <taxon>Ceratopogoninae</taxon>
        <taxon>Culicoides</taxon>
        <taxon>Monoculicoides</taxon>
    </lineage>
</organism>
<feature type="signal peptide" evidence="1">
    <location>
        <begin position="1"/>
        <end position="23"/>
    </location>
</feature>
<proteinExistence type="predicted"/>
<name>A0A336MB52_CULSO</name>
<gene>
    <name evidence="2" type="primary">CSON014569</name>
</gene>
<sequence>MALLQNLLTLGLISTVLVNMCDGGPAGQIALAAARASKIPRSIRASFRNPELGVARGFGKRSQQTSNDLPWSYSRKEDLKWLDDMEQQEHDPFQQLLKEMPEAIPIDWLSTEMANNPYLARAILRRVVDLNRDGYLTALELMPPVQVVDSNVDSY</sequence>
<reference evidence="2" key="1">
    <citation type="submission" date="2018-07" db="EMBL/GenBank/DDBJ databases">
        <authorList>
            <person name="Quirk P.G."/>
            <person name="Krulwich T.A."/>
        </authorList>
    </citation>
    <scope>NUCLEOTIDE SEQUENCE</scope>
</reference>
<keyword evidence="1" id="KW-0732">Signal</keyword>